<keyword evidence="2" id="KW-1185">Reference proteome</keyword>
<reference evidence="1 2" key="1">
    <citation type="submission" date="2021-06" db="EMBL/GenBank/DDBJ databases">
        <title>Caerostris extrusa draft genome.</title>
        <authorList>
            <person name="Kono N."/>
            <person name="Arakawa K."/>
        </authorList>
    </citation>
    <scope>NUCLEOTIDE SEQUENCE [LARGE SCALE GENOMIC DNA]</scope>
</reference>
<evidence type="ECO:0000313" key="2">
    <source>
        <dbReference type="Proteomes" id="UP001054945"/>
    </source>
</evidence>
<protein>
    <recommendedName>
        <fullName evidence="3">Reverse transcriptase Ty1/copia-type domain-containing protein</fullName>
    </recommendedName>
</protein>
<dbReference type="Proteomes" id="UP001054945">
    <property type="component" value="Unassembled WGS sequence"/>
</dbReference>
<gene>
    <name evidence="1" type="ORF">CEXT_461261</name>
</gene>
<dbReference type="AlphaFoldDB" id="A0AAV4UAZ0"/>
<proteinExistence type="predicted"/>
<name>A0AAV4UAZ0_CAEEX</name>
<organism evidence="1 2">
    <name type="scientific">Caerostris extrusa</name>
    <name type="common">Bark spider</name>
    <name type="synonym">Caerostris bankana</name>
    <dbReference type="NCBI Taxonomy" id="172846"/>
    <lineage>
        <taxon>Eukaryota</taxon>
        <taxon>Metazoa</taxon>
        <taxon>Ecdysozoa</taxon>
        <taxon>Arthropoda</taxon>
        <taxon>Chelicerata</taxon>
        <taxon>Arachnida</taxon>
        <taxon>Araneae</taxon>
        <taxon>Araneomorphae</taxon>
        <taxon>Entelegynae</taxon>
        <taxon>Araneoidea</taxon>
        <taxon>Araneidae</taxon>
        <taxon>Caerostris</taxon>
    </lineage>
</organism>
<evidence type="ECO:0000313" key="1">
    <source>
        <dbReference type="EMBL" id="GIY54948.1"/>
    </source>
</evidence>
<sequence length="126" mass="14794">MDSDEFQIKQKLFFANVSFDQENPNRSIDKYRAKFMITFNPATKLRMVSSLISTAASEKKHLVQFDILTAFLYDNLDETIYMHQPEDYNVVMIVLCMQIQENFVCAHTSPQCCHRSLGKIYVRPWD</sequence>
<dbReference type="EMBL" id="BPLR01012581">
    <property type="protein sequence ID" value="GIY54948.1"/>
    <property type="molecule type" value="Genomic_DNA"/>
</dbReference>
<accession>A0AAV4UAZ0</accession>
<comment type="caution">
    <text evidence="1">The sequence shown here is derived from an EMBL/GenBank/DDBJ whole genome shotgun (WGS) entry which is preliminary data.</text>
</comment>
<evidence type="ECO:0008006" key="3">
    <source>
        <dbReference type="Google" id="ProtNLM"/>
    </source>
</evidence>